<keyword evidence="1 2" id="KW-0051">Antiviral defense</keyword>
<evidence type="ECO:0000256" key="1">
    <source>
        <dbReference type="ARBA" id="ARBA00023118"/>
    </source>
</evidence>
<dbReference type="NCBIfam" id="TIGR01876">
    <property type="entry name" value="cas_Cas5d"/>
    <property type="match status" value="1"/>
</dbReference>
<dbReference type="CDD" id="cd09752">
    <property type="entry name" value="Cas5_I-C"/>
    <property type="match status" value="1"/>
</dbReference>
<dbReference type="InterPro" id="IPR013422">
    <property type="entry name" value="CRISPR-assoc_prot_Cas5_N"/>
</dbReference>
<organism evidence="3 4">
    <name type="scientific">Anaerobranca gottschalkii DSM 13577</name>
    <dbReference type="NCBI Taxonomy" id="1120990"/>
    <lineage>
        <taxon>Bacteria</taxon>
        <taxon>Bacillati</taxon>
        <taxon>Bacillota</taxon>
        <taxon>Clostridia</taxon>
        <taxon>Eubacteriales</taxon>
        <taxon>Proteinivoracaceae</taxon>
        <taxon>Anaerobranca</taxon>
    </lineage>
</organism>
<dbReference type="InterPro" id="IPR010155">
    <property type="entry name" value="CRISPR-assoc_prot_Cas5d"/>
</dbReference>
<name>A0A1I0B9U9_9FIRM</name>
<proteinExistence type="inferred from homology"/>
<dbReference type="Proteomes" id="UP000243819">
    <property type="component" value="Unassembled WGS sequence"/>
</dbReference>
<evidence type="ECO:0000256" key="2">
    <source>
        <dbReference type="PIRNR" id="PIRNR029950"/>
    </source>
</evidence>
<dbReference type="EMBL" id="FOIF01000035">
    <property type="protein sequence ID" value="SET03574.1"/>
    <property type="molecule type" value="Genomic_DNA"/>
</dbReference>
<dbReference type="GO" id="GO:0003723">
    <property type="term" value="F:RNA binding"/>
    <property type="evidence" value="ECO:0007669"/>
    <property type="project" value="UniProtKB-UniRule"/>
</dbReference>
<dbReference type="EC" id="3.1.-.-" evidence="2"/>
<dbReference type="OrthoDB" id="5621871at2"/>
<accession>A0A1I0B9U9</accession>
<gene>
    <name evidence="3" type="ORF">SAMN03080614_10356</name>
</gene>
<comment type="similarity">
    <text evidence="2">Belongs to the CRISPR-associated protein Cas5 family. Subtype I-C/Dvulg subfamily.</text>
</comment>
<keyword evidence="2" id="KW-0694">RNA-binding</keyword>
<dbReference type="GO" id="GO:0043571">
    <property type="term" value="P:maintenance of CRISPR repeat elements"/>
    <property type="evidence" value="ECO:0007669"/>
    <property type="project" value="UniProtKB-UniRule"/>
</dbReference>
<evidence type="ECO:0000313" key="4">
    <source>
        <dbReference type="Proteomes" id="UP000243819"/>
    </source>
</evidence>
<dbReference type="GO" id="GO:0016787">
    <property type="term" value="F:hydrolase activity"/>
    <property type="evidence" value="ECO:0007669"/>
    <property type="project" value="UniProtKB-KW"/>
</dbReference>
<sequence length="218" mass="25963">MSYGFKLKVWGDYACFTRPEMKVERVSYDVITPSAARGILEAIYWKPAIRWVIDRIHVINPIQFESIKRNEITKRISLQQVNSAIKGKNNTLYLNTNEDRAQRTTLLLKRVLYVVEAHFEMTDKKGPDDTEEKHYNIFLRRARKGQCYHRPYLGCREFAAHFQLLEGELPKSYYSEEEIIDLGWMLYDIDYERNFTPKFFRAEMRRGIIDLTKEVNTF</sequence>
<dbReference type="GO" id="GO:0051607">
    <property type="term" value="P:defense response to virus"/>
    <property type="evidence" value="ECO:0007669"/>
    <property type="project" value="UniProtKB-UniRule"/>
</dbReference>
<reference evidence="4" key="1">
    <citation type="submission" date="2016-10" db="EMBL/GenBank/DDBJ databases">
        <authorList>
            <person name="Varghese N."/>
            <person name="Submissions S."/>
        </authorList>
    </citation>
    <scope>NUCLEOTIDE SEQUENCE [LARGE SCALE GENOMIC DNA]</scope>
    <source>
        <strain evidence="4">DSM 13577</strain>
    </source>
</reference>
<protein>
    <recommendedName>
        <fullName evidence="2">pre-crRNA processing endonuclease</fullName>
        <ecNumber evidence="2">3.1.-.-</ecNumber>
    </recommendedName>
</protein>
<comment type="function">
    <text evidence="2">CRISPR (clustered regularly interspaced short palindromic repeat) is an adaptive immune system that provides protection against mobile genetic elements (viruses, transposable elements and conjugative plasmids). CRISPR clusters contain spacers, sequences complementary to antecedent mobile elements, and target invading nucleic acids. CRISPR clusters are transcribed and processed into CRISPR RNA (crRNA).</text>
</comment>
<dbReference type="PIRSF" id="PIRSF029950">
    <property type="entry name" value="Cas_CT1134"/>
    <property type="match status" value="1"/>
</dbReference>
<keyword evidence="2" id="KW-0378">Hydrolase</keyword>
<dbReference type="STRING" id="1120990.SAMN03080614_10356"/>
<dbReference type="Gene3D" id="3.30.70.2660">
    <property type="match status" value="1"/>
</dbReference>
<dbReference type="AlphaFoldDB" id="A0A1I0B9U9"/>
<keyword evidence="4" id="KW-1185">Reference proteome</keyword>
<dbReference type="Pfam" id="PF09704">
    <property type="entry name" value="Cas_Cas5d"/>
    <property type="match status" value="1"/>
</dbReference>
<keyword evidence="2" id="KW-0255">Endonuclease</keyword>
<evidence type="ECO:0000313" key="3">
    <source>
        <dbReference type="EMBL" id="SET03574.1"/>
    </source>
</evidence>
<dbReference type="InterPro" id="IPR021124">
    <property type="entry name" value="CRISPR-assoc_prot_Cas5"/>
</dbReference>
<dbReference type="NCBIfam" id="TIGR02593">
    <property type="entry name" value="CRISPR_cas5"/>
    <property type="match status" value="1"/>
</dbReference>
<keyword evidence="2" id="KW-0540">Nuclease</keyword>
<dbReference type="GO" id="GO:0004519">
    <property type="term" value="F:endonuclease activity"/>
    <property type="evidence" value="ECO:0007669"/>
    <property type="project" value="UniProtKB-UniRule"/>
</dbReference>